<name>A0A7M4DDL6_9MICO</name>
<evidence type="ECO:0000256" key="1">
    <source>
        <dbReference type="ARBA" id="ARBA00022679"/>
    </source>
</evidence>
<evidence type="ECO:0000259" key="2">
    <source>
        <dbReference type="Pfam" id="PF00534"/>
    </source>
</evidence>
<reference evidence="3 4" key="1">
    <citation type="submission" date="2019-11" db="EMBL/GenBank/DDBJ databases">
        <authorList>
            <person name="Criscuolo A."/>
        </authorList>
    </citation>
    <scope>NUCLEOTIDE SEQUENCE [LARGE SCALE GENOMIC DNA]</scope>
    <source>
        <strain evidence="3">CIP111667</strain>
    </source>
</reference>
<dbReference type="EC" id="2.4.1.57" evidence="3"/>
<accession>A0A7M4DDL6</accession>
<organism evidence="3 4">
    <name type="scientific">Occultella aeris</name>
    <dbReference type="NCBI Taxonomy" id="2761496"/>
    <lineage>
        <taxon>Bacteria</taxon>
        <taxon>Bacillati</taxon>
        <taxon>Actinomycetota</taxon>
        <taxon>Actinomycetes</taxon>
        <taxon>Micrococcales</taxon>
        <taxon>Ruaniaceae</taxon>
        <taxon>Occultella</taxon>
    </lineage>
</organism>
<dbReference type="InterPro" id="IPR001296">
    <property type="entry name" value="Glyco_trans_1"/>
</dbReference>
<dbReference type="Pfam" id="PF00534">
    <property type="entry name" value="Glycos_transf_1"/>
    <property type="match status" value="1"/>
</dbReference>
<keyword evidence="4" id="KW-1185">Reference proteome</keyword>
<evidence type="ECO:0000313" key="4">
    <source>
        <dbReference type="Proteomes" id="UP000419743"/>
    </source>
</evidence>
<dbReference type="Proteomes" id="UP000419743">
    <property type="component" value="Unassembled WGS sequence"/>
</dbReference>
<dbReference type="Gene3D" id="3.40.50.2000">
    <property type="entry name" value="Glycogen Phosphorylase B"/>
    <property type="match status" value="2"/>
</dbReference>
<comment type="caution">
    <text evidence="3">The sequence shown here is derived from an EMBL/GenBank/DDBJ whole genome shotgun (WGS) entry which is preliminary data.</text>
</comment>
<sequence length="429" mass="46068">MFPPEPRIGYVLKMYPRFSETFIVTEMLALEERGADLEIFSLRPPADGRFHEALARVAAPVTYLPHHLRAVEVWRVLSAARPVLPELAQHLDELLAAAPDDAAAAVELAAQVRRRRITHLHAHFGSVSTTVARLAARIAGIGYSFTAHAKDIFHADVDPADLTRKLTDAAFVITVSDYNLTHLRREYGTAAAGVIRLYNGLDLDTFAYRVTPPDARTDPVIVGVGRLVEKKGFVHLVDALALLARRGSPVRLELVGTGPEEAALRAQVIARGLAGRVTFHGPLPQGRMADVVSRAAVFAAPCVIGSDGNRDGLPTVVLEALALGTPVVATPVTGMPEAVRDAETGLLVPEADPVALANALERVLTDPDSARERASTGRLLVEDLFDSRRNAAALHALYAGTAVRTPDQMSPPAPARPAIRAHELAEVAR</sequence>
<protein>
    <submittedName>
        <fullName evidence="3">GDP-mannose-dependent alpha-(1-6)-phosphatidylinositol monomannoside mannosyltransferase</fullName>
        <ecNumber evidence="3">2.4.1.57</ecNumber>
    </submittedName>
</protein>
<keyword evidence="3" id="KW-0328">Glycosyltransferase</keyword>
<proteinExistence type="predicted"/>
<dbReference type="EMBL" id="CACRYJ010000004">
    <property type="protein sequence ID" value="VZO34935.1"/>
    <property type="molecule type" value="Genomic_DNA"/>
</dbReference>
<dbReference type="GO" id="GO:0016757">
    <property type="term" value="F:glycosyltransferase activity"/>
    <property type="evidence" value="ECO:0007669"/>
    <property type="project" value="UniProtKB-KW"/>
</dbReference>
<dbReference type="AlphaFoldDB" id="A0A7M4DDL6"/>
<dbReference type="InterPro" id="IPR050194">
    <property type="entry name" value="Glycosyltransferase_grp1"/>
</dbReference>
<evidence type="ECO:0000313" key="3">
    <source>
        <dbReference type="EMBL" id="VZO34935.1"/>
    </source>
</evidence>
<keyword evidence="1 3" id="KW-0808">Transferase</keyword>
<dbReference type="RefSeq" id="WP_231954941.1">
    <property type="nucleotide sequence ID" value="NZ_CACRYJ010000004.1"/>
</dbReference>
<feature type="domain" description="Glycosyl transferase family 1" evidence="2">
    <location>
        <begin position="216"/>
        <end position="374"/>
    </location>
</feature>
<gene>
    <name evidence="3" type="primary">pimB_1</name>
    <name evidence="3" type="ORF">HALOF300_00205</name>
</gene>
<dbReference type="PANTHER" id="PTHR45947">
    <property type="entry name" value="SULFOQUINOVOSYL TRANSFERASE SQD2"/>
    <property type="match status" value="1"/>
</dbReference>
<dbReference type="SUPFAM" id="SSF53756">
    <property type="entry name" value="UDP-Glycosyltransferase/glycogen phosphorylase"/>
    <property type="match status" value="1"/>
</dbReference>
<dbReference type="PANTHER" id="PTHR45947:SF14">
    <property type="entry name" value="SLL1723 PROTEIN"/>
    <property type="match status" value="1"/>
</dbReference>